<proteinExistence type="predicted"/>
<dbReference type="EMBL" id="HBJA01126268">
    <property type="protein sequence ID" value="CAE0832198.1"/>
    <property type="molecule type" value="Transcribed_RNA"/>
</dbReference>
<gene>
    <name evidence="1" type="ORF">EGYM00163_LOCUS43481</name>
</gene>
<protein>
    <submittedName>
        <fullName evidence="1">Uncharacterized protein</fullName>
    </submittedName>
</protein>
<evidence type="ECO:0000313" key="1">
    <source>
        <dbReference type="EMBL" id="CAE0832198.1"/>
    </source>
</evidence>
<sequence>MAIHHARHAAIAPAFPGTNYPAQPQKALLGLEKPVPQAHAPVCDKTGGWTFKPQAPHGIISSALRKHVGPRAPLGASPRSLCHATKATTAVKHTAIGFRLLERGVRTASFTSPEAFPLTA</sequence>
<reference evidence="1" key="1">
    <citation type="submission" date="2021-01" db="EMBL/GenBank/DDBJ databases">
        <authorList>
            <person name="Corre E."/>
            <person name="Pelletier E."/>
            <person name="Niang G."/>
            <person name="Scheremetjew M."/>
            <person name="Finn R."/>
            <person name="Kale V."/>
            <person name="Holt S."/>
            <person name="Cochrane G."/>
            <person name="Meng A."/>
            <person name="Brown T."/>
            <person name="Cohen L."/>
        </authorList>
    </citation>
    <scope>NUCLEOTIDE SEQUENCE</scope>
    <source>
        <strain evidence="1">CCMP1594</strain>
    </source>
</reference>
<name>A0A7S4LJ10_9EUGL</name>
<dbReference type="AlphaFoldDB" id="A0A7S4LJ10"/>
<accession>A0A7S4LJ10</accession>
<organism evidence="1">
    <name type="scientific">Eutreptiella gymnastica</name>
    <dbReference type="NCBI Taxonomy" id="73025"/>
    <lineage>
        <taxon>Eukaryota</taxon>
        <taxon>Discoba</taxon>
        <taxon>Euglenozoa</taxon>
        <taxon>Euglenida</taxon>
        <taxon>Spirocuta</taxon>
        <taxon>Euglenophyceae</taxon>
        <taxon>Eutreptiales</taxon>
        <taxon>Eutreptiaceae</taxon>
        <taxon>Eutreptiella</taxon>
    </lineage>
</organism>